<organism evidence="2">
    <name type="scientific">Roseihalotalea indica</name>
    <dbReference type="NCBI Taxonomy" id="2867963"/>
    <lineage>
        <taxon>Bacteria</taxon>
        <taxon>Pseudomonadati</taxon>
        <taxon>Bacteroidota</taxon>
        <taxon>Cytophagia</taxon>
        <taxon>Cytophagales</taxon>
        <taxon>Catalimonadaceae</taxon>
        <taxon>Roseihalotalea</taxon>
    </lineage>
</organism>
<keyword evidence="1" id="KW-0812">Transmembrane</keyword>
<proteinExistence type="predicted"/>
<name>A0AA49GND9_9BACT</name>
<feature type="transmembrane region" description="Helical" evidence="1">
    <location>
        <begin position="70"/>
        <end position="91"/>
    </location>
</feature>
<feature type="transmembrane region" description="Helical" evidence="1">
    <location>
        <begin position="97"/>
        <end position="117"/>
    </location>
</feature>
<reference evidence="2" key="1">
    <citation type="journal article" date="2023" name="Comput. Struct. Biotechnol. J.">
        <title>Discovery of a novel marine Bacteroidetes with a rich repertoire of carbohydrate-active enzymes.</title>
        <authorList>
            <person name="Chen B."/>
            <person name="Liu G."/>
            <person name="Chen Q."/>
            <person name="Wang H."/>
            <person name="Liu L."/>
            <person name="Tang K."/>
        </authorList>
    </citation>
    <scope>NUCLEOTIDE SEQUENCE</scope>
    <source>
        <strain evidence="2">TK19036</strain>
    </source>
</reference>
<dbReference type="AlphaFoldDB" id="A0AA49GND9"/>
<feature type="transmembrane region" description="Helical" evidence="1">
    <location>
        <begin position="223"/>
        <end position="242"/>
    </location>
</feature>
<evidence type="ECO:0000256" key="1">
    <source>
        <dbReference type="SAM" id="Phobius"/>
    </source>
</evidence>
<accession>A0AA49GND9</accession>
<evidence type="ECO:0000313" key="2">
    <source>
        <dbReference type="EMBL" id="WKN37532.1"/>
    </source>
</evidence>
<gene>
    <name evidence="2" type="ORF">K4G66_02260</name>
</gene>
<sequence length="271" mass="31009">MARILSLDVVLGACISSWFVATIAQTPVDIVAIVALALCVWLIYTADHLRDAYQLDHEAHTPRHRFHQQYFRIVLFAFIFISLVGVLLLFYLPPLVVQWGVELMGFVVVYFFVSQIAPIQKIIPKEVMIAFLYASGIFLPIAVQFPAIPAKLYILFGQYVILALINLIIFSWYEYDSDQLDFAHSLATQHGKLKAKRLIILCTALVLVSVFVSGVLFSTKLFLYAQCIIFLMTMLLIIIATYPKFFRSYERYRWFGDSVFILPILAFPFVS</sequence>
<evidence type="ECO:0008006" key="3">
    <source>
        <dbReference type="Google" id="ProtNLM"/>
    </source>
</evidence>
<reference evidence="2" key="2">
    <citation type="journal article" date="2024" name="Antonie Van Leeuwenhoek">
        <title>Roseihalotalea indica gen. nov., sp. nov., a halophilic Bacteroidetes from mesopelagic Southwest Indian Ocean with higher carbohydrate metabolic potential.</title>
        <authorList>
            <person name="Chen B."/>
            <person name="Zhang M."/>
            <person name="Lin D."/>
            <person name="Ye J."/>
            <person name="Tang K."/>
        </authorList>
    </citation>
    <scope>NUCLEOTIDE SEQUENCE</scope>
    <source>
        <strain evidence="2">TK19036</strain>
    </source>
</reference>
<protein>
    <recommendedName>
        <fullName evidence="3">Prenyltransferase</fullName>
    </recommendedName>
</protein>
<keyword evidence="1" id="KW-1133">Transmembrane helix</keyword>
<feature type="transmembrane region" description="Helical" evidence="1">
    <location>
        <begin position="30"/>
        <end position="49"/>
    </location>
</feature>
<feature type="transmembrane region" description="Helical" evidence="1">
    <location>
        <begin position="198"/>
        <end position="217"/>
    </location>
</feature>
<keyword evidence="1" id="KW-0472">Membrane</keyword>
<feature type="transmembrane region" description="Helical" evidence="1">
    <location>
        <begin position="153"/>
        <end position="173"/>
    </location>
</feature>
<dbReference type="EMBL" id="CP120682">
    <property type="protein sequence ID" value="WKN37532.1"/>
    <property type="molecule type" value="Genomic_DNA"/>
</dbReference>
<feature type="transmembrane region" description="Helical" evidence="1">
    <location>
        <begin position="129"/>
        <end position="147"/>
    </location>
</feature>